<organism evidence="2 3">
    <name type="scientific">Colletotrichum godetiae</name>
    <dbReference type="NCBI Taxonomy" id="1209918"/>
    <lineage>
        <taxon>Eukaryota</taxon>
        <taxon>Fungi</taxon>
        <taxon>Dikarya</taxon>
        <taxon>Ascomycota</taxon>
        <taxon>Pezizomycotina</taxon>
        <taxon>Sordariomycetes</taxon>
        <taxon>Hypocreomycetidae</taxon>
        <taxon>Glomerellales</taxon>
        <taxon>Glomerellaceae</taxon>
        <taxon>Colletotrichum</taxon>
        <taxon>Colletotrichum acutatum species complex</taxon>
    </lineage>
</organism>
<protein>
    <submittedName>
        <fullName evidence="2">Uncharacterized protein</fullName>
    </submittedName>
</protein>
<evidence type="ECO:0000256" key="1">
    <source>
        <dbReference type="SAM" id="MobiDB-lite"/>
    </source>
</evidence>
<evidence type="ECO:0000313" key="2">
    <source>
        <dbReference type="EMBL" id="KAK1676182.1"/>
    </source>
</evidence>
<comment type="caution">
    <text evidence="2">The sequence shown here is derived from an EMBL/GenBank/DDBJ whole genome shotgun (WGS) entry which is preliminary data.</text>
</comment>
<accession>A0AAJ0ALN4</accession>
<feature type="region of interest" description="Disordered" evidence="1">
    <location>
        <begin position="1"/>
        <end position="20"/>
    </location>
</feature>
<proteinExistence type="predicted"/>
<keyword evidence="3" id="KW-1185">Reference proteome</keyword>
<dbReference type="GeneID" id="85459291"/>
<sequence length="51" mass="5895">MERRPPAGRRNSASPGPHPVPRIFGVAVSYRNSPRFYRTELEARARSRCFH</sequence>
<dbReference type="RefSeq" id="XP_060430185.1">
    <property type="nucleotide sequence ID" value="XM_060574765.1"/>
</dbReference>
<evidence type="ECO:0000313" key="3">
    <source>
        <dbReference type="Proteomes" id="UP001224890"/>
    </source>
</evidence>
<gene>
    <name evidence="2" type="ORF">BDP55DRAFT_661944</name>
</gene>
<dbReference type="Proteomes" id="UP001224890">
    <property type="component" value="Unassembled WGS sequence"/>
</dbReference>
<dbReference type="EMBL" id="JAHMHR010000018">
    <property type="protein sequence ID" value="KAK1676182.1"/>
    <property type="molecule type" value="Genomic_DNA"/>
</dbReference>
<reference evidence="2" key="1">
    <citation type="submission" date="2021-06" db="EMBL/GenBank/DDBJ databases">
        <title>Comparative genomics, transcriptomics and evolutionary studies reveal genomic signatures of adaptation to plant cell wall in hemibiotrophic fungi.</title>
        <authorList>
            <consortium name="DOE Joint Genome Institute"/>
            <person name="Baroncelli R."/>
            <person name="Diaz J.F."/>
            <person name="Benocci T."/>
            <person name="Peng M."/>
            <person name="Battaglia E."/>
            <person name="Haridas S."/>
            <person name="Andreopoulos W."/>
            <person name="Labutti K."/>
            <person name="Pangilinan J."/>
            <person name="Floch G.L."/>
            <person name="Makela M.R."/>
            <person name="Henrissat B."/>
            <person name="Grigoriev I.V."/>
            <person name="Crouch J.A."/>
            <person name="De Vries R.P."/>
            <person name="Sukno S.A."/>
            <person name="Thon M.R."/>
        </authorList>
    </citation>
    <scope>NUCLEOTIDE SEQUENCE</scope>
    <source>
        <strain evidence="2">CBS 193.32</strain>
    </source>
</reference>
<name>A0AAJ0ALN4_9PEZI</name>
<dbReference type="AlphaFoldDB" id="A0AAJ0ALN4"/>